<dbReference type="RefSeq" id="WP_117724649.1">
    <property type="nucleotide sequence ID" value="NZ_QSUL01000009.1"/>
</dbReference>
<comment type="caution">
    <text evidence="9">The sequence shown here is derived from an EMBL/GenBank/DDBJ whole genome shotgun (WGS) entry which is preliminary data.</text>
</comment>
<dbReference type="InterPro" id="IPR014941">
    <property type="entry name" value="FimB/Mfa2/Mfa3"/>
</dbReference>
<dbReference type="Gene3D" id="2.60.40.2630">
    <property type="match status" value="1"/>
</dbReference>
<comment type="similarity">
    <text evidence="2">Belongs to the bacteroidetes fimbrillin superfamily. FimB/Mfa2 family.</text>
</comment>
<keyword evidence="4" id="KW-0472">Membrane</keyword>
<feature type="signal peptide" evidence="8">
    <location>
        <begin position="1"/>
        <end position="18"/>
    </location>
</feature>
<evidence type="ECO:0000256" key="1">
    <source>
        <dbReference type="ARBA" id="ARBA00004442"/>
    </source>
</evidence>
<organism evidence="9 10">
    <name type="scientific">Bacteroides oleiciplenus</name>
    <dbReference type="NCBI Taxonomy" id="626931"/>
    <lineage>
        <taxon>Bacteria</taxon>
        <taxon>Pseudomonadati</taxon>
        <taxon>Bacteroidota</taxon>
        <taxon>Bacteroidia</taxon>
        <taxon>Bacteroidales</taxon>
        <taxon>Bacteroidaceae</taxon>
        <taxon>Bacteroides</taxon>
    </lineage>
</organism>
<reference evidence="9 10" key="1">
    <citation type="submission" date="2018-08" db="EMBL/GenBank/DDBJ databases">
        <title>A genome reference for cultivated species of the human gut microbiota.</title>
        <authorList>
            <person name="Zou Y."/>
            <person name="Xue W."/>
            <person name="Luo G."/>
        </authorList>
    </citation>
    <scope>NUCLEOTIDE SEQUENCE [LARGE SCALE GENOMIC DNA]</scope>
    <source>
        <strain evidence="9 10">OM05-15BH</strain>
    </source>
</reference>
<dbReference type="Pfam" id="PF08842">
    <property type="entry name" value="Mfa2"/>
    <property type="match status" value="1"/>
</dbReference>
<evidence type="ECO:0000313" key="9">
    <source>
        <dbReference type="EMBL" id="RGN34275.1"/>
    </source>
</evidence>
<evidence type="ECO:0000256" key="4">
    <source>
        <dbReference type="ARBA" id="ARBA00023136"/>
    </source>
</evidence>
<protein>
    <recommendedName>
        <fullName evidence="11">FimB/Mfa2 family fimbrial subunit</fullName>
    </recommendedName>
</protein>
<evidence type="ECO:0000256" key="7">
    <source>
        <dbReference type="ARBA" id="ARBA00023288"/>
    </source>
</evidence>
<keyword evidence="5" id="KW-0564">Palmitate</keyword>
<sequence>MRKLMLFAAIAALLASCADDNPPMVVETGALITPKLYATVENTNNTQSPLTGILTISPCQPNSAIYYGNYVGGKLTPLYGYYNVKDGDFYQDAYNREISLPAGTYNMVYWGTPKYETPIYSAPTVVEPVYVTGSDMSKQTYSMRKVSADTTYYPVFDLVHAVKQTNIGSENLSAELNRVVAGIKVIVKDKNNGILSSSIDSMYVHITGIATSLNFYTAQPGTATGSVAFPLVRSTDGTQMSNATVMLFPSIGKPVFKMFIRLKNGTVKTFQQTLESPMTANTKLTLTLTLGDIFSEESSGSFTIDNWEEESQTIDVPVLD</sequence>
<evidence type="ECO:0000256" key="6">
    <source>
        <dbReference type="ARBA" id="ARBA00023237"/>
    </source>
</evidence>
<name>A0A3E5BAB4_9BACE</name>
<feature type="chain" id="PRO_5017557391" description="FimB/Mfa2 family fimbrial subunit" evidence="8">
    <location>
        <begin position="19"/>
        <end position="320"/>
    </location>
</feature>
<evidence type="ECO:0000313" key="10">
    <source>
        <dbReference type="Proteomes" id="UP000260983"/>
    </source>
</evidence>
<evidence type="ECO:0000256" key="3">
    <source>
        <dbReference type="ARBA" id="ARBA00022729"/>
    </source>
</evidence>
<gene>
    <name evidence="9" type="ORF">DXB65_14400</name>
</gene>
<dbReference type="Proteomes" id="UP000260983">
    <property type="component" value="Unassembled WGS sequence"/>
</dbReference>
<comment type="subcellular location">
    <subcellularLocation>
        <location evidence="1">Cell outer membrane</location>
    </subcellularLocation>
</comment>
<keyword evidence="6" id="KW-0998">Cell outer membrane</keyword>
<keyword evidence="7" id="KW-0449">Lipoprotein</keyword>
<evidence type="ECO:0000256" key="5">
    <source>
        <dbReference type="ARBA" id="ARBA00023139"/>
    </source>
</evidence>
<proteinExistence type="inferred from homology"/>
<evidence type="ECO:0000256" key="8">
    <source>
        <dbReference type="SAM" id="SignalP"/>
    </source>
</evidence>
<dbReference type="PROSITE" id="PS51257">
    <property type="entry name" value="PROKAR_LIPOPROTEIN"/>
    <property type="match status" value="1"/>
</dbReference>
<dbReference type="AlphaFoldDB" id="A0A3E5BAB4"/>
<accession>A0A3E5BAB4</accession>
<keyword evidence="3 8" id="KW-0732">Signal</keyword>
<evidence type="ECO:0008006" key="11">
    <source>
        <dbReference type="Google" id="ProtNLM"/>
    </source>
</evidence>
<evidence type="ECO:0000256" key="2">
    <source>
        <dbReference type="ARBA" id="ARBA00007248"/>
    </source>
</evidence>
<dbReference type="GO" id="GO:0009279">
    <property type="term" value="C:cell outer membrane"/>
    <property type="evidence" value="ECO:0007669"/>
    <property type="project" value="UniProtKB-SubCell"/>
</dbReference>
<dbReference type="EMBL" id="QSUL01000009">
    <property type="protein sequence ID" value="RGN34275.1"/>
    <property type="molecule type" value="Genomic_DNA"/>
</dbReference>